<accession>A0A974BJW3</accession>
<sequence>MRIISGTNKGMKLYAPDGMAVRPTGDKIKEAIFNMIGIIEEDSIVLDLFAGSGSVGIEFLARGASQVYFVDLSRKSLSYVKKNLELCKFTDRAKVIMNDYEKAIVNLSNENVKFDYIFADPPYALNCSSNIALRVFEHGLLKSDGLLIIESDESEKVIDNIDTNVIKCKEKIYGRTRISIFKYMEEH</sequence>
<reference evidence="3" key="1">
    <citation type="submission" date="2020-07" db="EMBL/GenBank/DDBJ databases">
        <title>Genomic analysis of a strain of Sedimentibacter Hydroxybenzoicus DSM7310.</title>
        <authorList>
            <person name="Ma S."/>
        </authorList>
    </citation>
    <scope>NUCLEOTIDE SEQUENCE</scope>
    <source>
        <strain evidence="3">DSM 7310</strain>
    </source>
</reference>
<dbReference type="CDD" id="cd02440">
    <property type="entry name" value="AdoMet_MTases"/>
    <property type="match status" value="1"/>
</dbReference>
<dbReference type="Proteomes" id="UP000611629">
    <property type="component" value="Unassembled WGS sequence"/>
</dbReference>
<dbReference type="AlphaFoldDB" id="A0A974BJW3"/>
<dbReference type="Gene3D" id="3.40.50.150">
    <property type="entry name" value="Vaccinia Virus protein VP39"/>
    <property type="match status" value="1"/>
</dbReference>
<dbReference type="PIRSF" id="PIRSF004553">
    <property type="entry name" value="CHP00095"/>
    <property type="match status" value="1"/>
</dbReference>
<protein>
    <submittedName>
        <fullName evidence="3">16S rRNA (Guanine(966)-N(2))-methyltransferase RsmD</fullName>
        <ecNumber evidence="3">2.1.1.171</ecNumber>
    </submittedName>
</protein>
<dbReference type="InterPro" id="IPR029063">
    <property type="entry name" value="SAM-dependent_MTases_sf"/>
</dbReference>
<dbReference type="EC" id="2.1.1.171" evidence="3"/>
<evidence type="ECO:0000313" key="4">
    <source>
        <dbReference type="Proteomes" id="UP000611629"/>
    </source>
</evidence>
<name>A0A974BJW3_SEDHY</name>
<dbReference type="PANTHER" id="PTHR43542:SF1">
    <property type="entry name" value="METHYLTRANSFERASE"/>
    <property type="match status" value="1"/>
</dbReference>
<keyword evidence="2 3" id="KW-0808">Transferase</keyword>
<dbReference type="GO" id="GO:0052913">
    <property type="term" value="F:16S rRNA (guanine(966)-N(2))-methyltransferase activity"/>
    <property type="evidence" value="ECO:0007669"/>
    <property type="project" value="UniProtKB-EC"/>
</dbReference>
<dbReference type="PANTHER" id="PTHR43542">
    <property type="entry name" value="METHYLTRANSFERASE"/>
    <property type="match status" value="1"/>
</dbReference>
<evidence type="ECO:0000256" key="1">
    <source>
        <dbReference type="ARBA" id="ARBA00022603"/>
    </source>
</evidence>
<dbReference type="PROSITE" id="PS00092">
    <property type="entry name" value="N6_MTASE"/>
    <property type="match status" value="1"/>
</dbReference>
<dbReference type="EMBL" id="JACBNQ010000009">
    <property type="protein sequence ID" value="NYB74442.1"/>
    <property type="molecule type" value="Genomic_DNA"/>
</dbReference>
<keyword evidence="4" id="KW-1185">Reference proteome</keyword>
<proteinExistence type="predicted"/>
<dbReference type="SUPFAM" id="SSF53335">
    <property type="entry name" value="S-adenosyl-L-methionine-dependent methyltransferases"/>
    <property type="match status" value="1"/>
</dbReference>
<organism evidence="3 4">
    <name type="scientific">Sedimentibacter hydroxybenzoicus DSM 7310</name>
    <dbReference type="NCBI Taxonomy" id="1123245"/>
    <lineage>
        <taxon>Bacteria</taxon>
        <taxon>Bacillati</taxon>
        <taxon>Bacillota</taxon>
        <taxon>Tissierellia</taxon>
        <taxon>Sedimentibacter</taxon>
    </lineage>
</organism>
<dbReference type="RefSeq" id="WP_179238133.1">
    <property type="nucleotide sequence ID" value="NZ_JACBNQ010000009.1"/>
</dbReference>
<dbReference type="Pfam" id="PF03602">
    <property type="entry name" value="Cons_hypoth95"/>
    <property type="match status" value="1"/>
</dbReference>
<dbReference type="NCBIfam" id="TIGR00095">
    <property type="entry name" value="16S rRNA (guanine(966)-N(2))-methyltransferase RsmD"/>
    <property type="match status" value="1"/>
</dbReference>
<dbReference type="InterPro" id="IPR002052">
    <property type="entry name" value="DNA_methylase_N6_adenine_CS"/>
</dbReference>
<evidence type="ECO:0000256" key="2">
    <source>
        <dbReference type="ARBA" id="ARBA00022679"/>
    </source>
</evidence>
<keyword evidence="1 3" id="KW-0489">Methyltransferase</keyword>
<dbReference type="GO" id="GO:0003676">
    <property type="term" value="F:nucleic acid binding"/>
    <property type="evidence" value="ECO:0007669"/>
    <property type="project" value="InterPro"/>
</dbReference>
<gene>
    <name evidence="3" type="primary">rsmD</name>
    <name evidence="3" type="ORF">HZF24_09875</name>
</gene>
<comment type="caution">
    <text evidence="3">The sequence shown here is derived from an EMBL/GenBank/DDBJ whole genome shotgun (WGS) entry which is preliminary data.</text>
</comment>
<evidence type="ECO:0000313" key="3">
    <source>
        <dbReference type="EMBL" id="NYB74442.1"/>
    </source>
</evidence>
<dbReference type="InterPro" id="IPR004398">
    <property type="entry name" value="RNA_MeTrfase_RsmD"/>
</dbReference>